<dbReference type="GO" id="GO:0004386">
    <property type="term" value="F:helicase activity"/>
    <property type="evidence" value="ECO:0007669"/>
    <property type="project" value="UniProtKB-KW"/>
</dbReference>
<organism evidence="1">
    <name type="scientific">Harvfovirus sp</name>
    <dbReference type="NCBI Taxonomy" id="2487768"/>
    <lineage>
        <taxon>Viruses</taxon>
        <taxon>Varidnaviria</taxon>
        <taxon>Bamfordvirae</taxon>
        <taxon>Nucleocytoviricota</taxon>
        <taxon>Megaviricetes</taxon>
        <taxon>Imitervirales</taxon>
        <taxon>Mimiviridae</taxon>
        <taxon>Klosneuvirinae</taxon>
    </lineage>
</organism>
<keyword evidence="1" id="KW-0378">Hydrolase</keyword>
<reference evidence="1" key="1">
    <citation type="submission" date="2018-10" db="EMBL/GenBank/DDBJ databases">
        <title>Hidden diversity of soil giant viruses.</title>
        <authorList>
            <person name="Schulz F."/>
            <person name="Alteio L."/>
            <person name="Goudeau D."/>
            <person name="Ryan E.M."/>
            <person name="Malmstrom R.R."/>
            <person name="Blanchard J."/>
            <person name="Woyke T."/>
        </authorList>
    </citation>
    <scope>NUCLEOTIDE SEQUENCE</scope>
    <source>
        <strain evidence="1">HAV1</strain>
    </source>
</reference>
<keyword evidence="1" id="KW-0347">Helicase</keyword>
<evidence type="ECO:0000313" key="1">
    <source>
        <dbReference type="EMBL" id="AYV81885.1"/>
    </source>
</evidence>
<accession>A0A3G5A3S4</accession>
<dbReference type="EMBL" id="MK072315">
    <property type="protein sequence ID" value="AYV81885.1"/>
    <property type="molecule type" value="Genomic_DNA"/>
</dbReference>
<proteinExistence type="predicted"/>
<name>A0A3G5A3S4_9VIRU</name>
<keyword evidence="1" id="KW-0547">Nucleotide-binding</keyword>
<gene>
    <name evidence="1" type="ORF">Harvfovirus73_3</name>
</gene>
<protein>
    <submittedName>
        <fullName evidence="1">DEAD/SNF2-like helicase</fullName>
    </submittedName>
</protein>
<keyword evidence="1" id="KW-0067">ATP-binding</keyword>
<sequence length="554" mass="65260">MAKRKINDEDSLPLKRSCCPIGAADLLINHFLSNSRGIMAIPQIKELITYEVAKWYKTVIFISPLVVHSHTNATCFVEYHDNFKLLEINPTGPNFIEIFQHIQDHEDEPLVFSTSFGGVSWVNVILEFFPDAFVIVDQFHNLTKKNLFDEDDPLYSLLYSEAKILFLSATPRIYSLEDVPHENESFIQKVFGPIVYQISFPEAIARNLISDYQIFIPSLSCDTVPLAMAIDENVGFTLPPLIQAKCMFLFHCLIKHETKKCVVHCRNERELGLFEKIIGLMNRYYKMDLSVNKGGDFEESKGISLLLCVDVMVEQDCDSVYVTYCQNYKNDALQRIFCSKGKDRAKIFMWCSNYEKLRFFLASIKEFDPGLPGKIKMEEACTSTQVSLRRIGELQTEEKVVRRYIDHLYDYNQNVKWNKMLTWASTYIDKYQAKPEIKELVEWIDSNLAGNIRKWNVPMWKEFLMKYQKFIFCPKDDWDIMLDKVIIYMDKNKRRPPLSEKRLFVWLKNQINRMEIINDKPKTKRWRDFLNKYREYFKLMKAKMKTPIDKLIRL</sequence>